<reference evidence="1 2" key="1">
    <citation type="submission" date="2010-12" db="EMBL/GenBank/DDBJ databases">
        <authorList>
            <person name="Muzny D."/>
            <person name="Qin X."/>
            <person name="Deng J."/>
            <person name="Jiang H."/>
            <person name="Liu Y."/>
            <person name="Qu J."/>
            <person name="Song X.-Z."/>
            <person name="Zhang L."/>
            <person name="Thornton R."/>
            <person name="Coyle M."/>
            <person name="Francisco L."/>
            <person name="Jackson L."/>
            <person name="Javaid M."/>
            <person name="Korchina V."/>
            <person name="Kovar C."/>
            <person name="Mata R."/>
            <person name="Mathew T."/>
            <person name="Ngo R."/>
            <person name="Nguyen L."/>
            <person name="Nguyen N."/>
            <person name="Okwuonu G."/>
            <person name="Ongeri F."/>
            <person name="Pham C."/>
            <person name="Simmons D."/>
            <person name="Wilczek-Boney K."/>
            <person name="Hale W."/>
            <person name="Jakkamsetti A."/>
            <person name="Pham P."/>
            <person name="Ruth R."/>
            <person name="San Lucas F."/>
            <person name="Warren J."/>
            <person name="Zhang J."/>
            <person name="Zhao Z."/>
            <person name="Zhou C."/>
            <person name="Zhu D."/>
            <person name="Lee S."/>
            <person name="Bess C."/>
            <person name="Blankenburg K."/>
            <person name="Forbes L."/>
            <person name="Fu Q."/>
            <person name="Gubbala S."/>
            <person name="Hirani K."/>
            <person name="Jayaseelan J.C."/>
            <person name="Lara F."/>
            <person name="Munidasa M."/>
            <person name="Palculict T."/>
            <person name="Patil S."/>
            <person name="Pu L.-L."/>
            <person name="Saada N."/>
            <person name="Tang L."/>
            <person name="Weissenberger G."/>
            <person name="Zhu Y."/>
            <person name="Hemphill L."/>
            <person name="Shang Y."/>
            <person name="Youmans B."/>
            <person name="Ayvaz T."/>
            <person name="Ross M."/>
            <person name="Santibanez J."/>
            <person name="Aqrawi P."/>
            <person name="Gross S."/>
            <person name="Joshi V."/>
            <person name="Fowler G."/>
            <person name="Nazareth L."/>
            <person name="Reid J."/>
            <person name="Worley K."/>
            <person name="Petrosino J."/>
            <person name="Highlander S."/>
            <person name="Gibbs R."/>
        </authorList>
    </citation>
    <scope>NUCLEOTIDE SEQUENCE [LARGE SCALE GENOMIC DNA]</scope>
    <source>
        <strain evidence="1 2">DSM 3986</strain>
    </source>
</reference>
<evidence type="ECO:0000313" key="2">
    <source>
        <dbReference type="Proteomes" id="UP000003434"/>
    </source>
</evidence>
<accession>E6LMB7</accession>
<dbReference type="Proteomes" id="UP000003434">
    <property type="component" value="Unassembled WGS sequence"/>
</dbReference>
<evidence type="ECO:0000313" key="1">
    <source>
        <dbReference type="EMBL" id="EFU77012.1"/>
    </source>
</evidence>
<dbReference type="AlphaFoldDB" id="E6LMB7"/>
<dbReference type="eggNOG" id="ENOG5030H3B">
    <property type="taxonomic scope" value="Bacteria"/>
</dbReference>
<dbReference type="EMBL" id="AEPW01000046">
    <property type="protein sequence ID" value="EFU77012.1"/>
    <property type="molecule type" value="Genomic_DNA"/>
</dbReference>
<name>E6LMB7_9FIRM</name>
<gene>
    <name evidence="1" type="ORF">HMPREF0381_1102</name>
</gene>
<protein>
    <submittedName>
        <fullName evidence="1">Uncharacterized protein</fullName>
    </submittedName>
</protein>
<comment type="caution">
    <text evidence="1">The sequence shown here is derived from an EMBL/GenBank/DDBJ whole genome shotgun (WGS) entry which is preliminary data.</text>
</comment>
<organism evidence="1 2">
    <name type="scientific">Lachnoanaerobaculum saburreum DSM 3986</name>
    <dbReference type="NCBI Taxonomy" id="887325"/>
    <lineage>
        <taxon>Bacteria</taxon>
        <taxon>Bacillati</taxon>
        <taxon>Bacillota</taxon>
        <taxon>Clostridia</taxon>
        <taxon>Lachnospirales</taxon>
        <taxon>Lachnospiraceae</taxon>
        <taxon>Lachnoanaerobaculum</taxon>
    </lineage>
</organism>
<sequence length="56" mass="6485">MKRRKDEKLGTHNTKSSDISFVADSEICKRVVRGGKLCRLLTANMDKNLIKERMYV</sequence>
<dbReference type="HOGENOM" id="CLU_3008717_0_0_9"/>
<proteinExistence type="predicted"/>